<dbReference type="AlphaFoldDB" id="A0A1E5XJW3"/>
<evidence type="ECO:0008006" key="3">
    <source>
        <dbReference type="Google" id="ProtNLM"/>
    </source>
</evidence>
<gene>
    <name evidence="1" type="ORF">VW23_028020</name>
</gene>
<dbReference type="RefSeq" id="WP_069911819.1">
    <property type="nucleotide sequence ID" value="NZ_LAJE02000347.1"/>
</dbReference>
<name>A0A1E5XJW3_9HYPH</name>
<keyword evidence="2" id="KW-1185">Reference proteome</keyword>
<dbReference type="OrthoDB" id="7937304at2"/>
<dbReference type="Proteomes" id="UP000095463">
    <property type="component" value="Unassembled WGS sequence"/>
</dbReference>
<protein>
    <recommendedName>
        <fullName evidence="3">DUF885 domain-containing protein</fullName>
    </recommendedName>
</protein>
<accession>A0A1E5XJW3</accession>
<sequence>MTKYDPSLVDDFLSHHWTWRPVDATFMGDKAHDALLPPVGDDVIDEERRSIAALRERLQDTAIPDDIGNRLDRRMMLAELAVQDMAAAERSRLRNPAWYSGEAAFAVISLLLPQSAPVRHDALIARLGAIPGFLHAAAGGLARRPTPAGWVNRARREAAAMAEFLAGDIKLHEEFADDWASPALAAAAAFTDFATAIAGLPDADPACGEVYLARLFETQHGLSIRPASAVDLAEASFERLGAELEDMAAAVDPNRTWEEIIAGLSAEHPGDAEAVIDSYMHWDVQAVVDGHRLVTPAQEYDLDYRWMAPCFRKVSQSLYFLFYRSPPGLKPGEGSVYWVTPPGENIETFLASNNRATVKTIHSVHHGSVGHHTQNTRARASESRLARIAGTDCALGLAFLGSITLIEGWACYVEDLLMEAPGFYSPAEVLLLKQYERRNAASVLVDVRLHTGEWSMEEAMAFYRDKAGFAPARVEAEVVRNSMMPGSRAMYWLGVEGIRALRRRWKGDTLSFHDTLLSFGHVPLAWIGEEMHRAGLLNPGPSIL</sequence>
<organism evidence="1 2">
    <name type="scientific">Devosia insulae DS-56</name>
    <dbReference type="NCBI Taxonomy" id="1116389"/>
    <lineage>
        <taxon>Bacteria</taxon>
        <taxon>Pseudomonadati</taxon>
        <taxon>Pseudomonadota</taxon>
        <taxon>Alphaproteobacteria</taxon>
        <taxon>Hyphomicrobiales</taxon>
        <taxon>Devosiaceae</taxon>
        <taxon>Devosia</taxon>
    </lineage>
</organism>
<dbReference type="Pfam" id="PF05960">
    <property type="entry name" value="DUF885"/>
    <property type="match status" value="1"/>
</dbReference>
<comment type="caution">
    <text evidence="1">The sequence shown here is derived from an EMBL/GenBank/DDBJ whole genome shotgun (WGS) entry which is preliminary data.</text>
</comment>
<dbReference type="EMBL" id="LAJE02000347">
    <property type="protein sequence ID" value="OEO28882.1"/>
    <property type="molecule type" value="Genomic_DNA"/>
</dbReference>
<evidence type="ECO:0000313" key="2">
    <source>
        <dbReference type="Proteomes" id="UP000095463"/>
    </source>
</evidence>
<evidence type="ECO:0000313" key="1">
    <source>
        <dbReference type="EMBL" id="OEO28882.1"/>
    </source>
</evidence>
<proteinExistence type="predicted"/>
<dbReference type="InterPro" id="IPR010281">
    <property type="entry name" value="DUF885"/>
</dbReference>
<reference evidence="1 2" key="1">
    <citation type="journal article" date="2015" name="Genome Announc.">
        <title>Genome Assemblies of Three Soil-Associated Devosia species: D. insulae, D. limi, and D. soli.</title>
        <authorList>
            <person name="Hassan Y.I."/>
            <person name="Lepp D."/>
            <person name="Zhou T."/>
        </authorList>
    </citation>
    <scope>NUCLEOTIDE SEQUENCE [LARGE SCALE GENOMIC DNA]</scope>
    <source>
        <strain evidence="1 2">DS-56</strain>
    </source>
</reference>